<evidence type="ECO:0000313" key="1">
    <source>
        <dbReference type="EMBL" id="KAH7329328.1"/>
    </source>
</evidence>
<dbReference type="CDD" id="cd10170">
    <property type="entry name" value="ASKHA_NBD_HSP70"/>
    <property type="match status" value="1"/>
</dbReference>
<dbReference type="Gene3D" id="3.30.420.40">
    <property type="match status" value="1"/>
</dbReference>
<sequence>MSRRALGAAAQQAARDANKVPKIILGIDFGTTFSGIAWVTSHKANQIHTITNWESKTLNNTDKEKCPTAIAYTQPLEWGYGVPPVDEAIKWFKLLLLDETDLDSELKLSAHVTATRNQLEKKGITPVEITADYLREIWSHALANIKRAMGNEIVELSQLSLVVTLPAIWPAYAQARMRNAVNLAGILEPRSPGETRLSFVSEPEAAALATLDDMADRADVKVDDHFVVCDAGGGTVDLITYAVVQTNPMVVRESVKGDGGLCGAVFLDEAFDDKLKRKVPRSIWSELGREGRRDIKNTHWENGIKTQFRNDGTPWKILLPFVENGQPVQLTFTNEEVLRIFKPVVGQVYKLVFDQISQVRRKYRKLPKFVILVGGFGKSRYLYEALEDSLDKHIQILQSSGERPWTAICRGAVMHGQRLEKLNEGLSITVDSRIARASIGTLTNILPWDPELHRTADKSWCHIQQDFLAVDQTQWFLEINKPIASNKRITHSFWQDLLKPEEEIVTKFYISDEDPPPTWRTPQVKRLCSIRWSQIPSYEKLPKWKNPRGIYYRQICYEIEMSTDGGCLEFAVIYDGKTMGKQSVSIDFETENAGLEASSDEDE</sequence>
<dbReference type="InterPro" id="IPR043129">
    <property type="entry name" value="ATPase_NBD"/>
</dbReference>
<dbReference type="OrthoDB" id="2963168at2759"/>
<reference evidence="1" key="1">
    <citation type="journal article" date="2021" name="Nat. Commun.">
        <title>Genetic determinants of endophytism in the Arabidopsis root mycobiome.</title>
        <authorList>
            <person name="Mesny F."/>
            <person name="Miyauchi S."/>
            <person name="Thiergart T."/>
            <person name="Pickel B."/>
            <person name="Atanasova L."/>
            <person name="Karlsson M."/>
            <person name="Huettel B."/>
            <person name="Barry K.W."/>
            <person name="Haridas S."/>
            <person name="Chen C."/>
            <person name="Bauer D."/>
            <person name="Andreopoulos W."/>
            <person name="Pangilinan J."/>
            <person name="LaButti K."/>
            <person name="Riley R."/>
            <person name="Lipzen A."/>
            <person name="Clum A."/>
            <person name="Drula E."/>
            <person name="Henrissat B."/>
            <person name="Kohler A."/>
            <person name="Grigoriev I.V."/>
            <person name="Martin F.M."/>
            <person name="Hacquard S."/>
        </authorList>
    </citation>
    <scope>NUCLEOTIDE SEQUENCE</scope>
    <source>
        <strain evidence="1">MPI-CAGE-CH-0235</strain>
    </source>
</reference>
<dbReference type="AlphaFoldDB" id="A0A8K0T3R8"/>
<proteinExistence type="predicted"/>
<dbReference type="EMBL" id="JAGPNK010000001">
    <property type="protein sequence ID" value="KAH7329328.1"/>
    <property type="molecule type" value="Genomic_DNA"/>
</dbReference>
<comment type="caution">
    <text evidence="1">The sequence shown here is derived from an EMBL/GenBank/DDBJ whole genome shotgun (WGS) entry which is preliminary data.</text>
</comment>
<dbReference type="PANTHER" id="PTHR14187:SF5">
    <property type="entry name" value="HEAT SHOCK 70 KDA PROTEIN 12A"/>
    <property type="match status" value="1"/>
</dbReference>
<evidence type="ECO:0000313" key="2">
    <source>
        <dbReference type="Proteomes" id="UP000813444"/>
    </source>
</evidence>
<evidence type="ECO:0008006" key="3">
    <source>
        <dbReference type="Google" id="ProtNLM"/>
    </source>
</evidence>
<name>A0A8K0T3R8_9HYPO</name>
<dbReference type="PANTHER" id="PTHR14187">
    <property type="entry name" value="ALPHA KINASE/ELONGATION FACTOR 2 KINASE"/>
    <property type="match status" value="1"/>
</dbReference>
<dbReference type="Proteomes" id="UP000813444">
    <property type="component" value="Unassembled WGS sequence"/>
</dbReference>
<accession>A0A8K0T3R8</accession>
<protein>
    <recommendedName>
        <fullName evidence="3">Actin-like ATPase domain-containing protein</fullName>
    </recommendedName>
</protein>
<keyword evidence="2" id="KW-1185">Reference proteome</keyword>
<dbReference type="SUPFAM" id="SSF53067">
    <property type="entry name" value="Actin-like ATPase domain"/>
    <property type="match status" value="2"/>
</dbReference>
<gene>
    <name evidence="1" type="ORF">B0I35DRAFT_473943</name>
</gene>
<organism evidence="1 2">
    <name type="scientific">Stachybotrys elegans</name>
    <dbReference type="NCBI Taxonomy" id="80388"/>
    <lineage>
        <taxon>Eukaryota</taxon>
        <taxon>Fungi</taxon>
        <taxon>Dikarya</taxon>
        <taxon>Ascomycota</taxon>
        <taxon>Pezizomycotina</taxon>
        <taxon>Sordariomycetes</taxon>
        <taxon>Hypocreomycetidae</taxon>
        <taxon>Hypocreales</taxon>
        <taxon>Stachybotryaceae</taxon>
        <taxon>Stachybotrys</taxon>
    </lineage>
</organism>